<feature type="transmembrane region" description="Helical" evidence="2">
    <location>
        <begin position="86"/>
        <end position="103"/>
    </location>
</feature>
<feature type="transmembrane region" description="Helical" evidence="2">
    <location>
        <begin position="162"/>
        <end position="183"/>
    </location>
</feature>
<gene>
    <name evidence="3" type="ORF">IZO911_LOCUS23242</name>
</gene>
<evidence type="ECO:0000313" key="3">
    <source>
        <dbReference type="EMBL" id="CAF1104693.1"/>
    </source>
</evidence>
<keyword evidence="2" id="KW-0472">Membrane</keyword>
<reference evidence="3" key="1">
    <citation type="submission" date="2021-02" db="EMBL/GenBank/DDBJ databases">
        <authorList>
            <person name="Nowell W R."/>
        </authorList>
    </citation>
    <scope>NUCLEOTIDE SEQUENCE</scope>
</reference>
<protein>
    <submittedName>
        <fullName evidence="3">Uncharacterized protein</fullName>
    </submittedName>
</protein>
<dbReference type="GO" id="GO:0005886">
    <property type="term" value="C:plasma membrane"/>
    <property type="evidence" value="ECO:0007669"/>
    <property type="project" value="TreeGrafter"/>
</dbReference>
<keyword evidence="1" id="KW-0175">Coiled coil</keyword>
<sequence length="406" mass="48047">MTERWGSTGSFLLTVLTNAFYIIPYFLFYLGLGFRYRAYNENIISTARIIWAFDLELWYLRSLRFIVVLKFIGPKLFMLKNMLRDLFAFVYMIFIAISAYGVVSRSLILYKQIPFTINDIFKDVLYKPYWFIFGDVSDKDLLNEIVSNGTQSHVAEVTATHVLLAFHMLFINVLILNLLIAVFTRTIDDIQENTEFYWRYQRYAFVREYFERPPLAYPPLIIFTHIIYLFRALRRKFCQELCQDQVTDENYKLKSKTITQMIPIETSQINERWDRFENAATHSYARTIFEKSKKKNDLSIDENISTKKLLTIDKNETQLNNNEQQIIENLTEEIKTLKSVVTNHLEKNNLRMENHAHDVNKSLDWIMQAIARVKMNDRKKPPVSLEPIFLQGNTSFDNRTTTNPTQ</sequence>
<evidence type="ECO:0000256" key="2">
    <source>
        <dbReference type="SAM" id="Phobius"/>
    </source>
</evidence>
<feature type="coiled-coil region" evidence="1">
    <location>
        <begin position="320"/>
        <end position="347"/>
    </location>
</feature>
<feature type="transmembrane region" description="Helical" evidence="2">
    <location>
        <begin position="12"/>
        <end position="36"/>
    </location>
</feature>
<dbReference type="AlphaFoldDB" id="A0A814P9R3"/>
<dbReference type="EMBL" id="CAJNOE010000267">
    <property type="protein sequence ID" value="CAF1104693.1"/>
    <property type="molecule type" value="Genomic_DNA"/>
</dbReference>
<dbReference type="Proteomes" id="UP000663860">
    <property type="component" value="Unassembled WGS sequence"/>
</dbReference>
<keyword evidence="2" id="KW-1133">Transmembrane helix</keyword>
<accession>A0A814P9R3</accession>
<dbReference type="GO" id="GO:0099604">
    <property type="term" value="F:ligand-gated calcium channel activity"/>
    <property type="evidence" value="ECO:0007669"/>
    <property type="project" value="TreeGrafter"/>
</dbReference>
<organism evidence="3 4">
    <name type="scientific">Adineta steineri</name>
    <dbReference type="NCBI Taxonomy" id="433720"/>
    <lineage>
        <taxon>Eukaryota</taxon>
        <taxon>Metazoa</taxon>
        <taxon>Spiralia</taxon>
        <taxon>Gnathifera</taxon>
        <taxon>Rotifera</taxon>
        <taxon>Eurotatoria</taxon>
        <taxon>Bdelloidea</taxon>
        <taxon>Adinetida</taxon>
        <taxon>Adinetidae</taxon>
        <taxon>Adineta</taxon>
    </lineage>
</organism>
<dbReference type="InterPro" id="IPR050927">
    <property type="entry name" value="TRPM"/>
</dbReference>
<name>A0A814P9R3_9BILA</name>
<dbReference type="PANTHER" id="PTHR13800">
    <property type="entry name" value="TRANSIENT RECEPTOR POTENTIAL CATION CHANNEL, SUBFAMILY M, MEMBER 6"/>
    <property type="match status" value="1"/>
</dbReference>
<comment type="caution">
    <text evidence="3">The sequence shown here is derived from an EMBL/GenBank/DDBJ whole genome shotgun (WGS) entry which is preliminary data.</text>
</comment>
<evidence type="ECO:0000313" key="4">
    <source>
        <dbReference type="Proteomes" id="UP000663860"/>
    </source>
</evidence>
<keyword evidence="2" id="KW-0812">Transmembrane</keyword>
<evidence type="ECO:0000256" key="1">
    <source>
        <dbReference type="SAM" id="Coils"/>
    </source>
</evidence>
<proteinExistence type="predicted"/>
<dbReference type="PANTHER" id="PTHR13800:SF12">
    <property type="entry name" value="TRANSIENT RECEPTOR POTENTIAL CATION CHANNEL SUBFAMILY M MEMBER-LIKE 2"/>
    <property type="match status" value="1"/>
</dbReference>